<proteinExistence type="predicted"/>
<gene>
    <name evidence="1" type="ordered locus">Clocel_3373</name>
</gene>
<dbReference type="Proteomes" id="UP000002730">
    <property type="component" value="Chromosome"/>
</dbReference>
<dbReference type="EMBL" id="CP002160">
    <property type="protein sequence ID" value="ADL53052.1"/>
    <property type="molecule type" value="Genomic_DNA"/>
</dbReference>
<dbReference type="KEGG" id="ccb:Clocel_3373"/>
<dbReference type="RefSeq" id="WP_010073451.1">
    <property type="nucleotide sequence ID" value="NC_014393.1"/>
</dbReference>
<accession>D9SV78</accession>
<dbReference type="STRING" id="573061.Clocel_3373"/>
<evidence type="ECO:0008006" key="3">
    <source>
        <dbReference type="Google" id="ProtNLM"/>
    </source>
</evidence>
<dbReference type="HOGENOM" id="CLU_113224_0_0_9"/>
<evidence type="ECO:0000313" key="1">
    <source>
        <dbReference type="EMBL" id="ADL53052.1"/>
    </source>
</evidence>
<dbReference type="eggNOG" id="ENOG50342HF">
    <property type="taxonomic scope" value="Bacteria"/>
</dbReference>
<evidence type="ECO:0000313" key="2">
    <source>
        <dbReference type="Proteomes" id="UP000002730"/>
    </source>
</evidence>
<name>D9SV78_CLOC7</name>
<dbReference type="AlphaFoldDB" id="D9SV78"/>
<organism evidence="1 2">
    <name type="scientific">Clostridium cellulovorans (strain ATCC 35296 / DSM 3052 / OCM 3 / 743B)</name>
    <dbReference type="NCBI Taxonomy" id="573061"/>
    <lineage>
        <taxon>Bacteria</taxon>
        <taxon>Bacillati</taxon>
        <taxon>Bacillota</taxon>
        <taxon>Clostridia</taxon>
        <taxon>Eubacteriales</taxon>
        <taxon>Clostridiaceae</taxon>
        <taxon>Clostridium</taxon>
    </lineage>
</organism>
<sequence>MNLYDKFIKWYDNSGVFECYFKSTPFTTLKDYLLDITLIENVGLDDNNIQTLEKLNKLKVFNKENSIYMIDLPGEDSVDYAYLLNNNYYIKPILSYNNIFNKYGIVGSRELASKLLHYADTLIQHGKYKSYSFIMDFNRYIDDIDLDNPTLYNNQYEVTEEEFPYAEILQDLNIKKVIFITKEIIKQDVNNYLNYLQENNVEIEVIKLSKI</sequence>
<protein>
    <recommendedName>
        <fullName evidence="3">Normocyte-binding protein</fullName>
    </recommendedName>
</protein>
<dbReference type="OrthoDB" id="1893398at2"/>
<keyword evidence="2" id="KW-1185">Reference proteome</keyword>
<reference evidence="1 2" key="1">
    <citation type="submission" date="2010-08" db="EMBL/GenBank/DDBJ databases">
        <title>Complete sequence of Clostridium cellulovorans 743B.</title>
        <authorList>
            <consortium name="US DOE Joint Genome Institute"/>
            <person name="Lucas S."/>
            <person name="Copeland A."/>
            <person name="Lapidus A."/>
            <person name="Cheng J.-F."/>
            <person name="Bruce D."/>
            <person name="Goodwin L."/>
            <person name="Pitluck S."/>
            <person name="Chertkov O."/>
            <person name="Detter J.C."/>
            <person name="Han C."/>
            <person name="Tapia R."/>
            <person name="Land M."/>
            <person name="Hauser L."/>
            <person name="Chang Y.-J."/>
            <person name="Jeffries C."/>
            <person name="Kyrpides N."/>
            <person name="Ivanova N."/>
            <person name="Mikhailova N."/>
            <person name="Hemme C.L."/>
            <person name="Woyke T."/>
        </authorList>
    </citation>
    <scope>NUCLEOTIDE SEQUENCE [LARGE SCALE GENOMIC DNA]</scope>
    <source>
        <strain evidence="2">ATCC 35296 / DSM 3052 / OCM 3 / 743B</strain>
    </source>
</reference>